<reference evidence="4" key="2">
    <citation type="submission" date="2025-09" db="UniProtKB">
        <authorList>
            <consortium name="Ensembl"/>
        </authorList>
    </citation>
    <scope>IDENTIFICATION</scope>
</reference>
<dbReference type="SUPFAM" id="SSF56436">
    <property type="entry name" value="C-type lectin-like"/>
    <property type="match status" value="1"/>
</dbReference>
<dbReference type="InterPro" id="IPR016187">
    <property type="entry name" value="CTDL_fold"/>
</dbReference>
<dbReference type="PROSITE" id="PS50041">
    <property type="entry name" value="C_TYPE_LECTIN_2"/>
    <property type="match status" value="1"/>
</dbReference>
<keyword evidence="5" id="KW-1185">Reference proteome</keyword>
<dbReference type="Pfam" id="PF00059">
    <property type="entry name" value="Lectin_C"/>
    <property type="match status" value="1"/>
</dbReference>
<dbReference type="Gene3D" id="3.10.100.10">
    <property type="entry name" value="Mannose-Binding Protein A, subunit A"/>
    <property type="match status" value="1"/>
</dbReference>
<dbReference type="SUPFAM" id="SSF90257">
    <property type="entry name" value="Myosin rod fragments"/>
    <property type="match status" value="1"/>
</dbReference>
<accession>A0A8C9ZF68</accession>
<dbReference type="SMART" id="SM00034">
    <property type="entry name" value="CLECT"/>
    <property type="match status" value="1"/>
</dbReference>
<dbReference type="Ensembl" id="ENSSLUT00000039458.1">
    <property type="protein sequence ID" value="ENSSLUP00000038243.1"/>
    <property type="gene ID" value="ENSSLUG00000017087.1"/>
</dbReference>
<organism evidence="4 5">
    <name type="scientific">Sander lucioperca</name>
    <name type="common">Pike-perch</name>
    <name type="synonym">Perca lucioperca</name>
    <dbReference type="NCBI Taxonomy" id="283035"/>
    <lineage>
        <taxon>Eukaryota</taxon>
        <taxon>Metazoa</taxon>
        <taxon>Chordata</taxon>
        <taxon>Craniata</taxon>
        <taxon>Vertebrata</taxon>
        <taxon>Euteleostomi</taxon>
        <taxon>Actinopterygii</taxon>
        <taxon>Neopterygii</taxon>
        <taxon>Teleostei</taxon>
        <taxon>Neoteleostei</taxon>
        <taxon>Acanthomorphata</taxon>
        <taxon>Eupercaria</taxon>
        <taxon>Perciformes</taxon>
        <taxon>Percoidei</taxon>
        <taxon>Percidae</taxon>
        <taxon>Luciopercinae</taxon>
        <taxon>Sander</taxon>
    </lineage>
</organism>
<keyword evidence="2" id="KW-0175">Coiled coil</keyword>
<name>A0A8C9ZF68_SANLU</name>
<dbReference type="InterPro" id="IPR001304">
    <property type="entry name" value="C-type_lectin-like"/>
</dbReference>
<dbReference type="AlphaFoldDB" id="A0A8C9ZF68"/>
<dbReference type="PROSITE" id="PS00615">
    <property type="entry name" value="C_TYPE_LECTIN_1"/>
    <property type="match status" value="1"/>
</dbReference>
<evidence type="ECO:0000313" key="4">
    <source>
        <dbReference type="Ensembl" id="ENSSLUP00000038243.1"/>
    </source>
</evidence>
<feature type="domain" description="C-type lectin" evidence="3">
    <location>
        <begin position="106"/>
        <end position="218"/>
    </location>
</feature>
<keyword evidence="1" id="KW-1015">Disulfide bond</keyword>
<proteinExistence type="predicted"/>
<dbReference type="Proteomes" id="UP000694568">
    <property type="component" value="Unplaced"/>
</dbReference>
<evidence type="ECO:0000256" key="1">
    <source>
        <dbReference type="ARBA" id="ARBA00023157"/>
    </source>
</evidence>
<evidence type="ECO:0000259" key="3">
    <source>
        <dbReference type="PROSITE" id="PS50041"/>
    </source>
</evidence>
<dbReference type="InterPro" id="IPR050111">
    <property type="entry name" value="C-type_lectin/snaclec_domain"/>
</dbReference>
<reference evidence="4" key="1">
    <citation type="submission" date="2025-08" db="UniProtKB">
        <authorList>
            <consortium name="Ensembl"/>
        </authorList>
    </citation>
    <scope>IDENTIFICATION</scope>
</reference>
<dbReference type="InterPro" id="IPR016186">
    <property type="entry name" value="C-type_lectin-like/link_sf"/>
</dbReference>
<evidence type="ECO:0000256" key="2">
    <source>
        <dbReference type="SAM" id="Coils"/>
    </source>
</evidence>
<dbReference type="PANTHER" id="PTHR22803">
    <property type="entry name" value="MANNOSE, PHOSPHOLIPASE, LECTIN RECEPTOR RELATED"/>
    <property type="match status" value="1"/>
</dbReference>
<evidence type="ECO:0000313" key="5">
    <source>
        <dbReference type="Proteomes" id="UP000694568"/>
    </source>
</evidence>
<protein>
    <recommendedName>
        <fullName evidence="3">C-type lectin domain-containing protein</fullName>
    </recommendedName>
</protein>
<feature type="coiled-coil region" evidence="2">
    <location>
        <begin position="29"/>
        <end position="70"/>
    </location>
</feature>
<dbReference type="InterPro" id="IPR018378">
    <property type="entry name" value="C-type_lectin_CS"/>
</dbReference>
<dbReference type="GeneTree" id="ENSGT01030000234575"/>
<sequence>IFLFNKSHDQTQTNNECVHKQVYSVCIKLSNLTQNYNVLESKITNLTAVNQELERQRNNLTEQIKNMETHWNKLNISRAQWSIEAYCPKTDKVRQCKGCQNGWILSGSNCYVYHNAKPADQKTWEEAREDCRGKSSDLVVVHNEEEKVMRKLSGTDGYWFGLRAEGGRWKWIDGSNLTESYWTPQPPPTATDGQCGMSVQNVGWRSVNCTEKKQWICIMKALSV</sequence>